<dbReference type="InParanoid" id="A0A2P6N772"/>
<dbReference type="GO" id="GO:0016491">
    <property type="term" value="F:oxidoreductase activity"/>
    <property type="evidence" value="ECO:0007669"/>
    <property type="project" value="UniProtKB-KW"/>
</dbReference>
<dbReference type="InterPro" id="IPR036291">
    <property type="entry name" value="NAD(P)-bd_dom_sf"/>
</dbReference>
<dbReference type="OrthoDB" id="2898509at2759"/>
<sequence length="526" mass="58392">MIDTAAARRRRPSSVSNPQLLRNELSLVDYIYDDSPRPLRITPFSDSDYRKQTGPDRCQSRDGGNNNTTKKEEKTNKMCSLQEVRESNDRIFQGAPSHLVAVFLGGTSGIGEATLKALANHAIQPRIYLIGRSQEAAERIKAECRALGPKGYEGRAEIIFIQTDASLIKNLDGIVDRSETKRVKSIYWFCPAAHSTSARNVNHPPFILTSKTHASSVTSEGLPYASTLAYWSRWSFTQNLLPLLNEAARQGPNSISRVVSILSGTCEGPIDEEDIMMLQTARHTSMLAVRARATSLSTLTMEALSKQAPDVSFIHSYPGYVVTPIGNSMPGVLGVVVRCFNATLGRWIAVSSEETGERHVFLATSARYGKGGVSHATPAGATTEGGRVYTIGKEGQEGGEEVMKALRDMREKGIVEKIWKLFHEELNRIRGDFFQFKHVAGPYRLNVTRSKDSAPSAKFHEIYASHDPENGIWTVIQMHGHQPEKPNHLQKLYNIFDTHTNLPTISESMQRNNLNTNLLHQYGGLR</sequence>
<accession>A0A2P6N772</accession>
<feature type="compositionally biased region" description="Basic and acidic residues" evidence="2">
    <location>
        <begin position="47"/>
        <end position="60"/>
    </location>
</feature>
<gene>
    <name evidence="3" type="ORF">PROFUN_12555</name>
</gene>
<comment type="caution">
    <text evidence="3">The sequence shown here is derived from an EMBL/GenBank/DDBJ whole genome shotgun (WGS) entry which is preliminary data.</text>
</comment>
<dbReference type="Gene3D" id="3.40.50.720">
    <property type="entry name" value="NAD(P)-binding Rossmann-like Domain"/>
    <property type="match status" value="1"/>
</dbReference>
<keyword evidence="1" id="KW-0560">Oxidoreductase</keyword>
<organism evidence="3 4">
    <name type="scientific">Planoprotostelium fungivorum</name>
    <dbReference type="NCBI Taxonomy" id="1890364"/>
    <lineage>
        <taxon>Eukaryota</taxon>
        <taxon>Amoebozoa</taxon>
        <taxon>Evosea</taxon>
        <taxon>Variosea</taxon>
        <taxon>Cavosteliida</taxon>
        <taxon>Cavosteliaceae</taxon>
        <taxon>Planoprotostelium</taxon>
    </lineage>
</organism>
<evidence type="ECO:0000256" key="1">
    <source>
        <dbReference type="ARBA" id="ARBA00023002"/>
    </source>
</evidence>
<name>A0A2P6N772_9EUKA</name>
<protein>
    <submittedName>
        <fullName evidence="3">Uncharacterized protein</fullName>
    </submittedName>
</protein>
<dbReference type="SUPFAM" id="SSF51735">
    <property type="entry name" value="NAD(P)-binding Rossmann-fold domains"/>
    <property type="match status" value="1"/>
</dbReference>
<keyword evidence="4" id="KW-1185">Reference proteome</keyword>
<dbReference type="STRING" id="1890364.A0A2P6N772"/>
<dbReference type="EMBL" id="MDYQ01000170">
    <property type="protein sequence ID" value="PRP79801.1"/>
    <property type="molecule type" value="Genomic_DNA"/>
</dbReference>
<dbReference type="InterPro" id="IPR052228">
    <property type="entry name" value="Sec_Metab_Biosynth_Oxidored"/>
</dbReference>
<dbReference type="PANTHER" id="PTHR47534:SF3">
    <property type="entry name" value="ALCOHOL DEHYDROGENASE-LIKE C-TERMINAL DOMAIN-CONTAINING PROTEIN"/>
    <property type="match status" value="1"/>
</dbReference>
<evidence type="ECO:0000256" key="2">
    <source>
        <dbReference type="SAM" id="MobiDB-lite"/>
    </source>
</evidence>
<dbReference type="PANTHER" id="PTHR47534">
    <property type="entry name" value="YALI0E05731P"/>
    <property type="match status" value="1"/>
</dbReference>
<evidence type="ECO:0000313" key="4">
    <source>
        <dbReference type="Proteomes" id="UP000241769"/>
    </source>
</evidence>
<dbReference type="AlphaFoldDB" id="A0A2P6N772"/>
<evidence type="ECO:0000313" key="3">
    <source>
        <dbReference type="EMBL" id="PRP79801.1"/>
    </source>
</evidence>
<proteinExistence type="predicted"/>
<reference evidence="3 4" key="1">
    <citation type="journal article" date="2018" name="Genome Biol. Evol.">
        <title>Multiple Roots of Fruiting Body Formation in Amoebozoa.</title>
        <authorList>
            <person name="Hillmann F."/>
            <person name="Forbes G."/>
            <person name="Novohradska S."/>
            <person name="Ferling I."/>
            <person name="Riege K."/>
            <person name="Groth M."/>
            <person name="Westermann M."/>
            <person name="Marz M."/>
            <person name="Spaller T."/>
            <person name="Winckler T."/>
            <person name="Schaap P."/>
            <person name="Glockner G."/>
        </authorList>
    </citation>
    <scope>NUCLEOTIDE SEQUENCE [LARGE SCALE GENOMIC DNA]</scope>
    <source>
        <strain evidence="3 4">Jena</strain>
    </source>
</reference>
<feature type="region of interest" description="Disordered" evidence="2">
    <location>
        <begin position="41"/>
        <end position="76"/>
    </location>
</feature>
<dbReference type="Proteomes" id="UP000241769">
    <property type="component" value="Unassembled WGS sequence"/>
</dbReference>